<gene>
    <name evidence="5" type="ORF">L203_105083</name>
</gene>
<keyword evidence="1" id="KW-0479">Metal-binding</keyword>
<keyword evidence="6" id="KW-1185">Reference proteome</keyword>
<evidence type="ECO:0000313" key="6">
    <source>
        <dbReference type="Proteomes" id="UP000094043"/>
    </source>
</evidence>
<feature type="region of interest" description="Disordered" evidence="4">
    <location>
        <begin position="1"/>
        <end position="29"/>
    </location>
</feature>
<dbReference type="KEGG" id="cdep:91089292"/>
<dbReference type="AlphaFoldDB" id="A0A1E3I1G0"/>
<reference evidence="5" key="3">
    <citation type="submission" date="2024-01" db="EMBL/GenBank/DDBJ databases">
        <authorList>
            <person name="Coelho M.A."/>
            <person name="David-Palma M."/>
            <person name="Shea T."/>
            <person name="Sun S."/>
            <person name="Cuomo C.A."/>
            <person name="Heitman J."/>
        </authorList>
    </citation>
    <scope>NUCLEOTIDE SEQUENCE</scope>
    <source>
        <strain evidence="5">CBS 7841</strain>
    </source>
</reference>
<organism evidence="5 6">
    <name type="scientific">Cryptococcus depauperatus CBS 7841</name>
    <dbReference type="NCBI Taxonomy" id="1295531"/>
    <lineage>
        <taxon>Eukaryota</taxon>
        <taxon>Fungi</taxon>
        <taxon>Dikarya</taxon>
        <taxon>Basidiomycota</taxon>
        <taxon>Agaricomycotina</taxon>
        <taxon>Tremellomycetes</taxon>
        <taxon>Tremellales</taxon>
        <taxon>Cryptococcaceae</taxon>
        <taxon>Cryptococcus</taxon>
    </lineage>
</organism>
<dbReference type="VEuPathDB" id="FungiDB:L203_05554"/>
<evidence type="ECO:0000256" key="3">
    <source>
        <dbReference type="ARBA" id="ARBA00022833"/>
    </source>
</evidence>
<reference evidence="5" key="1">
    <citation type="submission" date="2016-06" db="EMBL/GenBank/DDBJ databases">
        <authorList>
            <person name="Cuomo C."/>
            <person name="Litvintseva A."/>
            <person name="Heitman J."/>
            <person name="Chen Y."/>
            <person name="Sun S."/>
            <person name="Springer D."/>
            <person name="Dromer F."/>
            <person name="Young S."/>
            <person name="Zeng Q."/>
            <person name="Chapman S."/>
            <person name="Gujja S."/>
            <person name="Saif S."/>
            <person name="Birren B."/>
        </authorList>
    </citation>
    <scope>NUCLEOTIDE SEQUENCE</scope>
    <source>
        <strain evidence="5">CBS 7841</strain>
    </source>
</reference>
<dbReference type="GeneID" id="91089292"/>
<keyword evidence="2" id="KW-0863">Zinc-finger</keyword>
<feature type="compositionally biased region" description="Polar residues" evidence="4">
    <location>
        <begin position="335"/>
        <end position="345"/>
    </location>
</feature>
<feature type="compositionally biased region" description="Polar residues" evidence="4">
    <location>
        <begin position="1"/>
        <end position="11"/>
    </location>
</feature>
<dbReference type="Pfam" id="PF02892">
    <property type="entry name" value="zf-BED"/>
    <property type="match status" value="1"/>
</dbReference>
<dbReference type="OrthoDB" id="2333993at2759"/>
<dbReference type="EMBL" id="CP143789">
    <property type="protein sequence ID" value="WVN89853.1"/>
    <property type="molecule type" value="Genomic_DNA"/>
</dbReference>
<dbReference type="Proteomes" id="UP000094043">
    <property type="component" value="Chromosome 6"/>
</dbReference>
<evidence type="ECO:0000256" key="1">
    <source>
        <dbReference type="ARBA" id="ARBA00022723"/>
    </source>
</evidence>
<feature type="compositionally biased region" description="Polar residues" evidence="4">
    <location>
        <begin position="395"/>
        <end position="420"/>
    </location>
</feature>
<reference evidence="5" key="2">
    <citation type="journal article" date="2022" name="Elife">
        <title>Obligate sexual reproduction of a homothallic fungus closely related to the Cryptococcus pathogenic species complex.</title>
        <authorList>
            <person name="Passer A.R."/>
            <person name="Clancey S.A."/>
            <person name="Shea T."/>
            <person name="David-Palma M."/>
            <person name="Averette A.F."/>
            <person name="Boekhout T."/>
            <person name="Porcel B.M."/>
            <person name="Nowrousian M."/>
            <person name="Cuomo C.A."/>
            <person name="Sun S."/>
            <person name="Heitman J."/>
            <person name="Coelho M.A."/>
        </authorList>
    </citation>
    <scope>NUCLEOTIDE SEQUENCE</scope>
    <source>
        <strain evidence="5">CBS 7841</strain>
    </source>
</reference>
<proteinExistence type="predicted"/>
<accession>A0A1E3I1G0</accession>
<dbReference type="InterPro" id="IPR003656">
    <property type="entry name" value="Znf_BED"/>
</dbReference>
<protein>
    <submittedName>
        <fullName evidence="5">Uncharacterized protein</fullName>
    </submittedName>
</protein>
<dbReference type="GO" id="GO:0008270">
    <property type="term" value="F:zinc ion binding"/>
    <property type="evidence" value="ECO:0007669"/>
    <property type="project" value="UniProtKB-KW"/>
</dbReference>
<sequence length="437" mass="48733">MSDSDSCTTQIGEEGEEELYSLTEPPTSAFSTEPLLRRVGRFSDPLGFPTLPSAFRQMTTPLQFAQIQQNEPLPREDAIPIFFPEFKDPTQPALQLHDCRPNGLLPCPNARGWSIDVNGLLLTYYDQLKSQEEQAASKSITCRLCGKTYDGKNGRSVARRHLQDKHGIPLSVQSRRSRWDWVRSQTEELQMPIKREGLKRKRLPSVLQQTNIEKTYAQFLEQFGPAGLDTPFGVRLVAPIFREPSETKQVEIKNQKSERYLDGRYSRVIIPEEILSEIAHICDDFDDVANGKGKEEECREIQDTENGQTGSDSTALLAYSQSQPISPPPGDSETTRSSETCCPSGSSQLISLAHSSDTCHNGPVLLQTYQKSSMVNEPDTKVIITPPHVDATVVQSTSQQGSFSPRNPNSKSSHDTSSTPPFVEKRIAIKLLLKPLD</sequence>
<evidence type="ECO:0000256" key="4">
    <source>
        <dbReference type="SAM" id="MobiDB-lite"/>
    </source>
</evidence>
<name>A0A1E3I1G0_9TREE</name>
<dbReference type="RefSeq" id="XP_066070553.1">
    <property type="nucleotide sequence ID" value="XM_066214456.1"/>
</dbReference>
<evidence type="ECO:0000313" key="5">
    <source>
        <dbReference type="EMBL" id="WVN89853.1"/>
    </source>
</evidence>
<dbReference type="GO" id="GO:0003677">
    <property type="term" value="F:DNA binding"/>
    <property type="evidence" value="ECO:0007669"/>
    <property type="project" value="InterPro"/>
</dbReference>
<feature type="region of interest" description="Disordered" evidence="4">
    <location>
        <begin position="395"/>
        <end position="421"/>
    </location>
</feature>
<keyword evidence="3" id="KW-0862">Zinc</keyword>
<feature type="region of interest" description="Disordered" evidence="4">
    <location>
        <begin position="320"/>
        <end position="345"/>
    </location>
</feature>
<evidence type="ECO:0000256" key="2">
    <source>
        <dbReference type="ARBA" id="ARBA00022771"/>
    </source>
</evidence>